<organism evidence="3">
    <name type="scientific">Leptolyngbya sp. NK1-12</name>
    <dbReference type="NCBI Taxonomy" id="2547451"/>
    <lineage>
        <taxon>Bacteria</taxon>
        <taxon>Bacillati</taxon>
        <taxon>Cyanobacteriota</taxon>
        <taxon>Cyanophyceae</taxon>
        <taxon>Leptolyngbyales</taxon>
        <taxon>Leptolyngbyaceae</taxon>
        <taxon>Leptolyngbya group</taxon>
        <taxon>Leptolyngbya</taxon>
    </lineage>
</organism>
<evidence type="ECO:0000256" key="2">
    <source>
        <dbReference type="SAM" id="SignalP"/>
    </source>
</evidence>
<accession>A0AA97AFP9</accession>
<sequence>MINRLVKILALGLLLPMSIAMVTACDAGGERDNLEEQEEPGNVGEDEGQNQEQDEDEQDGDGQEDGEQNEQDDDND</sequence>
<dbReference type="PROSITE" id="PS51257">
    <property type="entry name" value="PROKAR_LIPOPROTEIN"/>
    <property type="match status" value="1"/>
</dbReference>
<feature type="chain" id="PRO_5041738431" description="DNA primase" evidence="2">
    <location>
        <begin position="25"/>
        <end position="76"/>
    </location>
</feature>
<dbReference type="AlphaFoldDB" id="A0AA97AFP9"/>
<keyword evidence="2" id="KW-0732">Signal</keyword>
<reference evidence="3" key="1">
    <citation type="submission" date="2020-05" db="EMBL/GenBank/DDBJ databases">
        <authorList>
            <person name="Zhu T."/>
            <person name="Keshari N."/>
            <person name="Lu X."/>
        </authorList>
    </citation>
    <scope>NUCLEOTIDE SEQUENCE</scope>
    <source>
        <strain evidence="3">NK1-12</strain>
    </source>
</reference>
<protein>
    <recommendedName>
        <fullName evidence="4">DNA primase</fullName>
    </recommendedName>
</protein>
<evidence type="ECO:0008006" key="4">
    <source>
        <dbReference type="Google" id="ProtNLM"/>
    </source>
</evidence>
<feature type="region of interest" description="Disordered" evidence="1">
    <location>
        <begin position="30"/>
        <end position="76"/>
    </location>
</feature>
<proteinExistence type="predicted"/>
<name>A0AA97AFP9_9CYAN</name>
<evidence type="ECO:0000313" key="3">
    <source>
        <dbReference type="EMBL" id="WNZ22619.1"/>
    </source>
</evidence>
<dbReference type="EMBL" id="CP053586">
    <property type="protein sequence ID" value="WNZ22619.1"/>
    <property type="molecule type" value="Genomic_DNA"/>
</dbReference>
<gene>
    <name evidence="3" type="ORF">HJG54_06935</name>
</gene>
<dbReference type="RefSeq" id="WP_316434116.1">
    <property type="nucleotide sequence ID" value="NZ_CP053586.1"/>
</dbReference>
<evidence type="ECO:0000256" key="1">
    <source>
        <dbReference type="SAM" id="MobiDB-lite"/>
    </source>
</evidence>
<feature type="signal peptide" evidence="2">
    <location>
        <begin position="1"/>
        <end position="24"/>
    </location>
</feature>
<feature type="compositionally biased region" description="Acidic residues" evidence="1">
    <location>
        <begin position="35"/>
        <end position="76"/>
    </location>
</feature>